<dbReference type="AlphaFoldDB" id="A0A1T4LZG0"/>
<evidence type="ECO:0000313" key="2">
    <source>
        <dbReference type="EMBL" id="SJZ59898.1"/>
    </source>
</evidence>
<dbReference type="Pfam" id="PF07784">
    <property type="entry name" value="DUF1622"/>
    <property type="match status" value="1"/>
</dbReference>
<name>A0A1T4LZG0_9GAMM</name>
<accession>A0A1T4LZG0</accession>
<evidence type="ECO:0000313" key="3">
    <source>
        <dbReference type="Proteomes" id="UP000190061"/>
    </source>
</evidence>
<gene>
    <name evidence="2" type="ORF">SAMN02745674_00212</name>
</gene>
<dbReference type="EMBL" id="FUXP01000001">
    <property type="protein sequence ID" value="SJZ59898.1"/>
    <property type="molecule type" value="Genomic_DNA"/>
</dbReference>
<keyword evidence="1" id="KW-1133">Transmembrane helix</keyword>
<proteinExistence type="predicted"/>
<keyword evidence="3" id="KW-1185">Reference proteome</keyword>
<protein>
    <submittedName>
        <fullName evidence="2">Uncharacterized membrane protein</fullName>
    </submittedName>
</protein>
<dbReference type="Proteomes" id="UP000190061">
    <property type="component" value="Unassembled WGS sequence"/>
</dbReference>
<keyword evidence="1" id="KW-0812">Transmembrane</keyword>
<dbReference type="RefSeq" id="WP_200809159.1">
    <property type="nucleotide sequence ID" value="NZ_FUXP01000001.1"/>
</dbReference>
<reference evidence="2 3" key="1">
    <citation type="submission" date="2017-02" db="EMBL/GenBank/DDBJ databases">
        <authorList>
            <person name="Peterson S.W."/>
        </authorList>
    </citation>
    <scope>NUCLEOTIDE SEQUENCE [LARGE SCALE GENOMIC DNA]</scope>
    <source>
        <strain evidence="2 3">DSM 21749</strain>
    </source>
</reference>
<dbReference type="PANTHER" id="PTHR38468:SF1">
    <property type="entry name" value="SLL0939 PROTEIN"/>
    <property type="match status" value="1"/>
</dbReference>
<organism evidence="2 3">
    <name type="scientific">Lysobacter spongiicola DSM 21749</name>
    <dbReference type="NCBI Taxonomy" id="1122188"/>
    <lineage>
        <taxon>Bacteria</taxon>
        <taxon>Pseudomonadati</taxon>
        <taxon>Pseudomonadota</taxon>
        <taxon>Gammaproteobacteria</taxon>
        <taxon>Lysobacterales</taxon>
        <taxon>Lysobacteraceae</taxon>
        <taxon>Novilysobacter</taxon>
    </lineage>
</organism>
<dbReference type="InterPro" id="IPR012427">
    <property type="entry name" value="DUF1622"/>
</dbReference>
<dbReference type="PANTHER" id="PTHR38468">
    <property type="entry name" value="SLL0939 PROTEIN"/>
    <property type="match status" value="1"/>
</dbReference>
<keyword evidence="1" id="KW-0472">Membrane</keyword>
<sequence>MDTLSNVAHQATQFATLLLEMLGVAVIVLGFAYSLFRTLRHPDGEIGRYQQLRQDLGRSILLGLELLVAGDIIRTVSVEPTMEGVLVLGMIVLVRTFLSISLEVELEGRWPWKRHEGTPGERDAGIRG</sequence>
<evidence type="ECO:0000256" key="1">
    <source>
        <dbReference type="SAM" id="Phobius"/>
    </source>
</evidence>
<feature type="transmembrane region" description="Helical" evidence="1">
    <location>
        <begin position="14"/>
        <end position="36"/>
    </location>
</feature>